<feature type="non-terminal residue" evidence="2">
    <location>
        <position position="1"/>
    </location>
</feature>
<proteinExistence type="predicted"/>
<evidence type="ECO:0000313" key="2">
    <source>
        <dbReference type="EMBL" id="RIB09683.1"/>
    </source>
</evidence>
<dbReference type="GO" id="GO:0005524">
    <property type="term" value="F:ATP binding"/>
    <property type="evidence" value="ECO:0007669"/>
    <property type="project" value="InterPro"/>
</dbReference>
<organism evidence="2 3">
    <name type="scientific">Gigaspora rosea</name>
    <dbReference type="NCBI Taxonomy" id="44941"/>
    <lineage>
        <taxon>Eukaryota</taxon>
        <taxon>Fungi</taxon>
        <taxon>Fungi incertae sedis</taxon>
        <taxon>Mucoromycota</taxon>
        <taxon>Glomeromycotina</taxon>
        <taxon>Glomeromycetes</taxon>
        <taxon>Diversisporales</taxon>
        <taxon>Gigasporaceae</taxon>
        <taxon>Gigaspora</taxon>
    </lineage>
</organism>
<dbReference type="Pfam" id="PF00069">
    <property type="entry name" value="Pkinase"/>
    <property type="match status" value="1"/>
</dbReference>
<accession>A0A397UQI4</accession>
<comment type="caution">
    <text evidence="2">The sequence shown here is derived from an EMBL/GenBank/DDBJ whole genome shotgun (WGS) entry which is preliminary data.</text>
</comment>
<gene>
    <name evidence="2" type="ORF">C2G38_2107909</name>
</gene>
<reference evidence="2 3" key="1">
    <citation type="submission" date="2018-06" db="EMBL/GenBank/DDBJ databases">
        <title>Comparative genomics reveals the genomic features of Rhizophagus irregularis, R. cerebriforme, R. diaphanum and Gigaspora rosea, and their symbiotic lifestyle signature.</title>
        <authorList>
            <person name="Morin E."/>
            <person name="San Clemente H."/>
            <person name="Chen E.C.H."/>
            <person name="De La Providencia I."/>
            <person name="Hainaut M."/>
            <person name="Kuo A."/>
            <person name="Kohler A."/>
            <person name="Murat C."/>
            <person name="Tang N."/>
            <person name="Roy S."/>
            <person name="Loubradou J."/>
            <person name="Henrissat B."/>
            <person name="Grigoriev I.V."/>
            <person name="Corradi N."/>
            <person name="Roux C."/>
            <person name="Martin F.M."/>
        </authorList>
    </citation>
    <scope>NUCLEOTIDE SEQUENCE [LARGE SCALE GENOMIC DNA]</scope>
    <source>
        <strain evidence="2 3">DAOM 194757</strain>
    </source>
</reference>
<protein>
    <recommendedName>
        <fullName evidence="1">Protein kinase domain-containing protein</fullName>
    </recommendedName>
</protein>
<dbReference type="PROSITE" id="PS50011">
    <property type="entry name" value="PROTEIN_KINASE_DOM"/>
    <property type="match status" value="1"/>
</dbReference>
<dbReference type="OrthoDB" id="4062651at2759"/>
<evidence type="ECO:0000259" key="1">
    <source>
        <dbReference type="PROSITE" id="PS50011"/>
    </source>
</evidence>
<evidence type="ECO:0000313" key="3">
    <source>
        <dbReference type="Proteomes" id="UP000266673"/>
    </source>
</evidence>
<keyword evidence="3" id="KW-1185">Reference proteome</keyword>
<feature type="domain" description="Protein kinase" evidence="1">
    <location>
        <begin position="1"/>
        <end position="80"/>
    </location>
</feature>
<dbReference type="STRING" id="44941.A0A397UQI4"/>
<dbReference type="SUPFAM" id="SSF56112">
    <property type="entry name" value="Protein kinase-like (PK-like)"/>
    <property type="match status" value="1"/>
</dbReference>
<dbReference type="GO" id="GO:0004672">
    <property type="term" value="F:protein kinase activity"/>
    <property type="evidence" value="ECO:0007669"/>
    <property type="project" value="InterPro"/>
</dbReference>
<name>A0A397UQI4_9GLOM</name>
<dbReference type="InterPro" id="IPR011009">
    <property type="entry name" value="Kinase-like_dom_sf"/>
</dbReference>
<dbReference type="EMBL" id="QKWP01001338">
    <property type="protein sequence ID" value="RIB09683.1"/>
    <property type="molecule type" value="Genomic_DNA"/>
</dbReference>
<dbReference type="Proteomes" id="UP000266673">
    <property type="component" value="Unassembled WGS sequence"/>
</dbReference>
<sequence>WRHKILNLYYMTEGLVAIYEANFVHKDFHSGNIVNNNTYSSFIMNFGLSRPVFQDSKSTEIFSVLPYIAPEVLLYYIQKK</sequence>
<dbReference type="Gene3D" id="1.10.510.10">
    <property type="entry name" value="Transferase(Phosphotransferase) domain 1"/>
    <property type="match status" value="1"/>
</dbReference>
<dbReference type="InterPro" id="IPR000719">
    <property type="entry name" value="Prot_kinase_dom"/>
</dbReference>
<dbReference type="AlphaFoldDB" id="A0A397UQI4"/>